<evidence type="ECO:0000259" key="2">
    <source>
        <dbReference type="Pfam" id="PF13240"/>
    </source>
</evidence>
<comment type="caution">
    <text evidence="3">The sequence shown here is derived from an EMBL/GenBank/DDBJ whole genome shotgun (WGS) entry which is preliminary data.</text>
</comment>
<keyword evidence="1" id="KW-1133">Transmembrane helix</keyword>
<dbReference type="AlphaFoldDB" id="A0A2N0UTC0"/>
<feature type="domain" description="Zinc-ribbon" evidence="2">
    <location>
        <begin position="4"/>
        <end position="25"/>
    </location>
</feature>
<name>A0A2N0UTC0_9FIRM</name>
<organism evidence="3 4">
    <name type="scientific">Ruminococcus bromii</name>
    <dbReference type="NCBI Taxonomy" id="40518"/>
    <lineage>
        <taxon>Bacteria</taxon>
        <taxon>Bacillati</taxon>
        <taxon>Bacillota</taxon>
        <taxon>Clostridia</taxon>
        <taxon>Eubacteriales</taxon>
        <taxon>Oscillospiraceae</taxon>
        <taxon>Ruminococcus</taxon>
    </lineage>
</organism>
<dbReference type="EMBL" id="NNSR01000048">
    <property type="protein sequence ID" value="PKD30216.1"/>
    <property type="molecule type" value="Genomic_DNA"/>
</dbReference>
<keyword evidence="1" id="KW-0472">Membrane</keyword>
<sequence>MSKFCGNCGKPMDDDALVCGNCGTPYSGETEVKGSKPVKISGVNTMAPEKKKKIKLIVKLSALGVAIIIVAVIAINIISSFTGYKGAVNTAFNAFKNYDINTLVSMTSDIAYNGMDSNKIEESISKDVSATLDSYESVAGHDMSISYDITDSYKLSDRKYQEFLKYVEQSYNYDSSDISEVVKVELDIKTKGSLGESNYPVNDLYMIKERGNWYIYKGYVGNYY</sequence>
<dbReference type="RefSeq" id="WP_278292447.1">
    <property type="nucleotide sequence ID" value="NZ_CABMMZ010000048.1"/>
</dbReference>
<proteinExistence type="predicted"/>
<keyword evidence="4" id="KW-1185">Reference proteome</keyword>
<dbReference type="InterPro" id="IPR026870">
    <property type="entry name" value="Zinc_ribbon_dom"/>
</dbReference>
<gene>
    <name evidence="3" type="ORF">RBATCC27255_01071</name>
</gene>
<evidence type="ECO:0000313" key="4">
    <source>
        <dbReference type="Proteomes" id="UP000233425"/>
    </source>
</evidence>
<reference evidence="3" key="1">
    <citation type="journal article" date="2018" name="Environ. Microbiol.">
        <title>Sporulation capability and amylosome conservation among diverse human colonic and rumen isolates of the keystone starch-degrader Ruminococcus bromii.</title>
        <authorList>
            <person name="Mukhopadhya I."/>
            <person name="Morais S."/>
            <person name="Laverde-Gomez J."/>
            <person name="Sheridan P.O."/>
            <person name="Walker A.W."/>
            <person name="Kelly W."/>
            <person name="Klieve A.V."/>
            <person name="Ouwerkerk D."/>
            <person name="Duncan S.H."/>
            <person name="Louis P."/>
            <person name="Koropatkin N."/>
            <person name="Cockburn D."/>
            <person name="Kibler R."/>
            <person name="Cooper P.J."/>
            <person name="Sandoval C."/>
            <person name="Crost E."/>
            <person name="Juge N."/>
            <person name="Bayer E.A."/>
            <person name="Flint H.J."/>
        </authorList>
    </citation>
    <scope>NUCLEOTIDE SEQUENCE [LARGE SCALE GENOMIC DNA]</scope>
    <source>
        <strain evidence="3">ATCC 27255</strain>
    </source>
</reference>
<accession>A0A2N0UTC0</accession>
<feature type="transmembrane region" description="Helical" evidence="1">
    <location>
        <begin position="56"/>
        <end position="78"/>
    </location>
</feature>
<protein>
    <submittedName>
        <fullName evidence="3">Putative membrane protein</fullName>
    </submittedName>
</protein>
<keyword evidence="1" id="KW-0812">Transmembrane</keyword>
<evidence type="ECO:0000313" key="3">
    <source>
        <dbReference type="EMBL" id="PKD30216.1"/>
    </source>
</evidence>
<dbReference type="Proteomes" id="UP000233425">
    <property type="component" value="Unassembled WGS sequence"/>
</dbReference>
<evidence type="ECO:0000256" key="1">
    <source>
        <dbReference type="SAM" id="Phobius"/>
    </source>
</evidence>
<dbReference type="Pfam" id="PF13240">
    <property type="entry name" value="Zn_Ribbon_1"/>
    <property type="match status" value="1"/>
</dbReference>